<evidence type="ECO:0000313" key="1">
    <source>
        <dbReference type="EMBL" id="CDM31309.1"/>
    </source>
</evidence>
<reference evidence="1" key="1">
    <citation type="journal article" date="2014" name="Nat. Commun.">
        <title>Multiple recent horizontal transfers of a large genomic region in cheese making fungi.</title>
        <authorList>
            <person name="Cheeseman K."/>
            <person name="Ropars J."/>
            <person name="Renault P."/>
            <person name="Dupont J."/>
            <person name="Gouzy J."/>
            <person name="Branca A."/>
            <person name="Abraham A.L."/>
            <person name="Ceppi M."/>
            <person name="Conseiller E."/>
            <person name="Debuchy R."/>
            <person name="Malagnac F."/>
            <person name="Goarin A."/>
            <person name="Silar P."/>
            <person name="Lacoste S."/>
            <person name="Sallet E."/>
            <person name="Bensimon A."/>
            <person name="Giraud T."/>
            <person name="Brygoo Y."/>
        </authorList>
    </citation>
    <scope>NUCLEOTIDE SEQUENCE [LARGE SCALE GENOMIC DNA]</scope>
    <source>
        <strain evidence="1">FM164</strain>
    </source>
</reference>
<dbReference type="Proteomes" id="UP000030686">
    <property type="component" value="Unassembled WGS sequence"/>
</dbReference>
<keyword evidence="2" id="KW-1185">Reference proteome</keyword>
<accession>W6QB07</accession>
<evidence type="ECO:0000313" key="2">
    <source>
        <dbReference type="Proteomes" id="UP000030686"/>
    </source>
</evidence>
<gene>
    <name evidence="1" type="ORF">PROQFM164_S02g001459</name>
</gene>
<dbReference type="EMBL" id="HG792016">
    <property type="protein sequence ID" value="CDM31309.1"/>
    <property type="molecule type" value="Genomic_DNA"/>
</dbReference>
<name>W6QB07_PENRF</name>
<protein>
    <submittedName>
        <fullName evidence="1">Genomic scaffold, ProqFM164S02</fullName>
    </submittedName>
</protein>
<sequence>MHFRQLPLFQAFGPLDVPALIIRAVTPRLFAARSGMAWLTWCLFIMIHGSDKSLTVQEN</sequence>
<dbReference type="AlphaFoldDB" id="W6QB07"/>
<proteinExistence type="predicted"/>
<organism evidence="1 2">
    <name type="scientific">Penicillium roqueforti (strain FM164)</name>
    <dbReference type="NCBI Taxonomy" id="1365484"/>
    <lineage>
        <taxon>Eukaryota</taxon>
        <taxon>Fungi</taxon>
        <taxon>Dikarya</taxon>
        <taxon>Ascomycota</taxon>
        <taxon>Pezizomycotina</taxon>
        <taxon>Eurotiomycetes</taxon>
        <taxon>Eurotiomycetidae</taxon>
        <taxon>Eurotiales</taxon>
        <taxon>Aspergillaceae</taxon>
        <taxon>Penicillium</taxon>
    </lineage>
</organism>